<keyword evidence="3 4" id="KW-0786">Thiamine pyrophosphate</keyword>
<comment type="cofactor">
    <cofactor evidence="1 4">
        <name>thiamine diphosphate</name>
        <dbReference type="ChEBI" id="CHEBI:58937"/>
    </cofactor>
</comment>
<protein>
    <recommendedName>
        <fullName evidence="4">Pyruvate dehydrogenase E1 component subunit beta</fullName>
        <ecNumber evidence="4">1.2.4.1</ecNumber>
    </recommendedName>
</protein>
<keyword evidence="7" id="KW-1185">Reference proteome</keyword>
<dbReference type="FunFam" id="3.40.50.920:FF:000001">
    <property type="entry name" value="Pyruvate dehydrogenase E1 beta subunit"/>
    <property type="match status" value="1"/>
</dbReference>
<dbReference type="PANTHER" id="PTHR11624:SF96">
    <property type="entry name" value="PYRUVATE DEHYDROGENASE E1 COMPONENT SUBUNIT BETA, MITOCHONDRIAL"/>
    <property type="match status" value="1"/>
</dbReference>
<dbReference type="SUPFAM" id="SSF52922">
    <property type="entry name" value="TK C-terminal domain-like"/>
    <property type="match status" value="1"/>
</dbReference>
<comment type="catalytic activity">
    <reaction evidence="4">
        <text>N(6)-[(R)-lipoyl]-L-lysyl-[protein] + pyruvate + H(+) = N(6)-[(R)-S(8)-acetyldihydrolipoyl]-L-lysyl-[protein] + CO2</text>
        <dbReference type="Rhea" id="RHEA:19189"/>
        <dbReference type="Rhea" id="RHEA-COMP:10474"/>
        <dbReference type="Rhea" id="RHEA-COMP:10478"/>
        <dbReference type="ChEBI" id="CHEBI:15361"/>
        <dbReference type="ChEBI" id="CHEBI:15378"/>
        <dbReference type="ChEBI" id="CHEBI:16526"/>
        <dbReference type="ChEBI" id="CHEBI:83099"/>
        <dbReference type="ChEBI" id="CHEBI:83111"/>
        <dbReference type="EC" id="1.2.4.1"/>
    </reaction>
</comment>
<feature type="domain" description="Transketolase C-terminal" evidence="5">
    <location>
        <begin position="113"/>
        <end position="206"/>
    </location>
</feature>
<dbReference type="Gene3D" id="3.40.50.920">
    <property type="match status" value="1"/>
</dbReference>
<evidence type="ECO:0000313" key="6">
    <source>
        <dbReference type="EnsemblMetazoa" id="LLOJ006836-PA"/>
    </source>
</evidence>
<reference evidence="6" key="1">
    <citation type="submission" date="2020-05" db="UniProtKB">
        <authorList>
            <consortium name="EnsemblMetazoa"/>
        </authorList>
    </citation>
    <scope>IDENTIFICATION</scope>
    <source>
        <strain evidence="6">Jacobina</strain>
    </source>
</reference>
<dbReference type="EMBL" id="AJWK01022513">
    <property type="status" value="NOT_ANNOTATED_CDS"/>
    <property type="molecule type" value="Genomic_DNA"/>
</dbReference>
<evidence type="ECO:0000256" key="3">
    <source>
        <dbReference type="ARBA" id="ARBA00023052"/>
    </source>
</evidence>
<accession>A0A1B0GK20</accession>
<dbReference type="InterPro" id="IPR027110">
    <property type="entry name" value="PDHB_mito-type"/>
</dbReference>
<dbReference type="InterPro" id="IPR033248">
    <property type="entry name" value="Transketolase_C"/>
</dbReference>
<dbReference type="InterPro" id="IPR009014">
    <property type="entry name" value="Transketo_C/PFOR_II"/>
</dbReference>
<dbReference type="VEuPathDB" id="VectorBase:LLONM1_009140"/>
<evidence type="ECO:0000256" key="2">
    <source>
        <dbReference type="ARBA" id="ARBA00023002"/>
    </source>
</evidence>
<dbReference type="Proteomes" id="UP000092461">
    <property type="component" value="Unassembled WGS sequence"/>
</dbReference>
<dbReference type="VEuPathDB" id="VectorBase:LLOJ006836"/>
<dbReference type="EnsemblMetazoa" id="LLOJ006836-RA">
    <property type="protein sequence ID" value="LLOJ006836-PA"/>
    <property type="gene ID" value="LLOJ006836"/>
</dbReference>
<name>A0A1B0GK20_LUTLO</name>
<evidence type="ECO:0000256" key="1">
    <source>
        <dbReference type="ARBA" id="ARBA00001964"/>
    </source>
</evidence>
<dbReference type="EMBL" id="AJWK01022512">
    <property type="status" value="NOT_ANNOTATED_CDS"/>
    <property type="molecule type" value="Genomic_DNA"/>
</dbReference>
<dbReference type="VEuPathDB" id="VectorBase:LLONM1_006086"/>
<sequence length="219" mass="24636">MTTPPTQRPRLTAVEMEALIPAFEPGQKNGLLAEEWIRKVDDAIVLFDMDAKQSLVAAVFRLKGAAKDWYEGNQGNIRSYSDFKKEILLNFPEKLSVAQVHHELKSRKKKEDELQRGIECEVINLRTIRPLDVETIFQSVQKTHHMVTVEQGWPQCGVGSEICARVMESETFFHLDAPVWRVTGVDVPMPYAKSLEQAALPQVPDIVAAVRTVLGGKSK</sequence>
<evidence type="ECO:0000256" key="4">
    <source>
        <dbReference type="RuleBase" id="RU364074"/>
    </source>
</evidence>
<keyword evidence="2 4" id="KW-0560">Oxidoreductase</keyword>
<dbReference type="PANTHER" id="PTHR11624">
    <property type="entry name" value="DEHYDROGENASE RELATED"/>
    <property type="match status" value="1"/>
</dbReference>
<comment type="function">
    <text evidence="4">The pyruvate dehydrogenase complex catalyzes the overall conversion of pyruvate to acetyl-CoA and CO2.</text>
</comment>
<dbReference type="Pfam" id="PF02780">
    <property type="entry name" value="Transketolase_C"/>
    <property type="match status" value="1"/>
</dbReference>
<dbReference type="GO" id="GO:0004739">
    <property type="term" value="F:pyruvate dehydrogenase (acetyl-transferring) activity"/>
    <property type="evidence" value="ECO:0007669"/>
    <property type="project" value="UniProtKB-UniRule"/>
</dbReference>
<evidence type="ECO:0000259" key="5">
    <source>
        <dbReference type="Pfam" id="PF02780"/>
    </source>
</evidence>
<keyword evidence="4" id="KW-0670">Pyruvate</keyword>
<proteinExistence type="predicted"/>
<organism evidence="6 7">
    <name type="scientific">Lutzomyia longipalpis</name>
    <name type="common">Sand fly</name>
    <dbReference type="NCBI Taxonomy" id="7200"/>
    <lineage>
        <taxon>Eukaryota</taxon>
        <taxon>Metazoa</taxon>
        <taxon>Ecdysozoa</taxon>
        <taxon>Arthropoda</taxon>
        <taxon>Hexapoda</taxon>
        <taxon>Insecta</taxon>
        <taxon>Pterygota</taxon>
        <taxon>Neoptera</taxon>
        <taxon>Endopterygota</taxon>
        <taxon>Diptera</taxon>
        <taxon>Nematocera</taxon>
        <taxon>Psychodoidea</taxon>
        <taxon>Psychodidae</taxon>
        <taxon>Lutzomyia</taxon>
        <taxon>Lutzomyia</taxon>
    </lineage>
</organism>
<dbReference type="EC" id="1.2.4.1" evidence="4"/>
<evidence type="ECO:0000313" key="7">
    <source>
        <dbReference type="Proteomes" id="UP000092461"/>
    </source>
</evidence>
<dbReference type="AlphaFoldDB" id="A0A1B0GK20"/>
<dbReference type="GO" id="GO:0006086">
    <property type="term" value="P:pyruvate decarboxylation to acetyl-CoA"/>
    <property type="evidence" value="ECO:0007669"/>
    <property type="project" value="InterPro"/>
</dbReference>